<dbReference type="Proteomes" id="UP000692954">
    <property type="component" value="Unassembled WGS sequence"/>
</dbReference>
<organism evidence="1 2">
    <name type="scientific">Paramecium sonneborni</name>
    <dbReference type="NCBI Taxonomy" id="65129"/>
    <lineage>
        <taxon>Eukaryota</taxon>
        <taxon>Sar</taxon>
        <taxon>Alveolata</taxon>
        <taxon>Ciliophora</taxon>
        <taxon>Intramacronucleata</taxon>
        <taxon>Oligohymenophorea</taxon>
        <taxon>Peniculida</taxon>
        <taxon>Parameciidae</taxon>
        <taxon>Paramecium</taxon>
    </lineage>
</organism>
<dbReference type="OrthoDB" id="312234at2759"/>
<evidence type="ECO:0000313" key="2">
    <source>
        <dbReference type="Proteomes" id="UP000692954"/>
    </source>
</evidence>
<protein>
    <submittedName>
        <fullName evidence="1">Uncharacterized protein</fullName>
    </submittedName>
</protein>
<sequence>MIIIFLAINVIGKFSYPQFNQEQEISLYPTVGEFYQYQMGLESDSQLKCKMHPEVPNVEFINQCEKIYQTKGNQFKSMSSNSTHFGTLTNKNEVIIYEWKNSMIQQFGQSVPIDPLFNCFNINLLLLQQ</sequence>
<keyword evidence="2" id="KW-1185">Reference proteome</keyword>
<comment type="caution">
    <text evidence="1">The sequence shown here is derived from an EMBL/GenBank/DDBJ whole genome shotgun (WGS) entry which is preliminary data.</text>
</comment>
<dbReference type="EMBL" id="CAJJDN010000098">
    <property type="protein sequence ID" value="CAD8111330.1"/>
    <property type="molecule type" value="Genomic_DNA"/>
</dbReference>
<proteinExistence type="predicted"/>
<reference evidence="1" key="1">
    <citation type="submission" date="2021-01" db="EMBL/GenBank/DDBJ databases">
        <authorList>
            <consortium name="Genoscope - CEA"/>
            <person name="William W."/>
        </authorList>
    </citation>
    <scope>NUCLEOTIDE SEQUENCE</scope>
</reference>
<evidence type="ECO:0000313" key="1">
    <source>
        <dbReference type="EMBL" id="CAD8111330.1"/>
    </source>
</evidence>
<dbReference type="AlphaFoldDB" id="A0A8S1QAF7"/>
<name>A0A8S1QAF7_9CILI</name>
<accession>A0A8S1QAF7</accession>
<gene>
    <name evidence="1" type="ORF">PSON_ATCC_30995.1.T0980011</name>
</gene>